<evidence type="ECO:0000313" key="2">
    <source>
        <dbReference type="Proteomes" id="UP000703269"/>
    </source>
</evidence>
<keyword evidence="2" id="KW-1185">Reference proteome</keyword>
<dbReference type="Proteomes" id="UP000703269">
    <property type="component" value="Unassembled WGS sequence"/>
</dbReference>
<dbReference type="OrthoDB" id="3264373at2759"/>
<dbReference type="EMBL" id="BPQB01000012">
    <property type="protein sequence ID" value="GJE89244.1"/>
    <property type="molecule type" value="Genomic_DNA"/>
</dbReference>
<organism evidence="1 2">
    <name type="scientific">Phanerochaete sordida</name>
    <dbReference type="NCBI Taxonomy" id="48140"/>
    <lineage>
        <taxon>Eukaryota</taxon>
        <taxon>Fungi</taxon>
        <taxon>Dikarya</taxon>
        <taxon>Basidiomycota</taxon>
        <taxon>Agaricomycotina</taxon>
        <taxon>Agaricomycetes</taxon>
        <taxon>Polyporales</taxon>
        <taxon>Phanerochaetaceae</taxon>
        <taxon>Phanerochaete</taxon>
    </lineage>
</organism>
<reference evidence="1 2" key="1">
    <citation type="submission" date="2021-08" db="EMBL/GenBank/DDBJ databases">
        <title>Draft Genome Sequence of Phanerochaete sordida strain YK-624.</title>
        <authorList>
            <person name="Mori T."/>
            <person name="Dohra H."/>
            <person name="Suzuki T."/>
            <person name="Kawagishi H."/>
            <person name="Hirai H."/>
        </authorList>
    </citation>
    <scope>NUCLEOTIDE SEQUENCE [LARGE SCALE GENOMIC DNA]</scope>
    <source>
        <strain evidence="1 2">YK-624</strain>
    </source>
</reference>
<sequence>MVVSDLAMPPISTLPPEMVAEIQYWIILDVCHAAERKLYPSKDDYTCPHVAYRFTPPPSPYSWLIIRRICKAWRHIALTFPELSTHIFITRPGCVKDLLDRSGTLPLHIYQANSMYERARRDDVAASCRLVLPQFFRIVSGSLMLMDTMNVPESLLPKNGASTAISLEIEIQKAGGDRAHTWISNLTFPNLTQLTVTNAAMRTVRPMLVASLRILRLMQCEPIPAKELRSILEPMKHLEELVLCDMIAGEEDMETIRDTYLPGLQNTIDLPHLRALTITQSCASAGIPFLRSIAHPASTSLRLNFRSLANWHMEQRDRACYVQLLTQAVAAWNTLPGPPRALRVATGRGHMNAYSIVNLWCTARDKAALCDAPRDSTFFQISFQSDQEAFLGGLLAALPLGGVTHALLVDSAALWDVIRWEKLMERLEAAEELTVYYEAVEEEPRRGPPPAFSANGLCPRLNTLCVRETRQVDRYFALKKAPKDRITLAHVARALTARLSKQEQSGETGGKAIELDAQVVDALGNTQGPVDIAEYPQVQAKRWLSGGVSRVSAILKRTSR</sequence>
<comment type="caution">
    <text evidence="1">The sequence shown here is derived from an EMBL/GenBank/DDBJ whole genome shotgun (WGS) entry which is preliminary data.</text>
</comment>
<evidence type="ECO:0000313" key="1">
    <source>
        <dbReference type="EMBL" id="GJE89244.1"/>
    </source>
</evidence>
<evidence type="ECO:0008006" key="3">
    <source>
        <dbReference type="Google" id="ProtNLM"/>
    </source>
</evidence>
<dbReference type="AlphaFoldDB" id="A0A9P3LC63"/>
<gene>
    <name evidence="1" type="ORF">PsYK624_053400</name>
</gene>
<name>A0A9P3LC63_9APHY</name>
<accession>A0A9P3LC63</accession>
<protein>
    <recommendedName>
        <fullName evidence="3">F-box domain-containing protein</fullName>
    </recommendedName>
</protein>
<proteinExistence type="predicted"/>